<gene>
    <name evidence="2" type="ORF">K505DRAFT_421536</name>
</gene>
<evidence type="ECO:0000313" key="2">
    <source>
        <dbReference type="EMBL" id="KAF2787807.1"/>
    </source>
</evidence>
<keyword evidence="3" id="KW-1185">Reference proteome</keyword>
<sequence>MTVLRDVRRFLKDRLSLASEGRQKYYTTHDAHTSVYTSAPTTGASQIQHPSSLNTPKNRWSTPASYNPRVSAVQENPPLTLDSPGPNSGVPLVLYISSHPILPLQSLPASQYVFLKIEDFLNEKRLKTLVGMGNKGEEMGSGTETPEMGVATMCSAGLALNPLNGLSVESGYPIIFPPQTRTMSLFPRCMIDLGVAVGFFENMEESTLNIRAHPILQRPKPPVLHDKYPLCHMPRNYAVVVIRRGTKEVYVRKTDGKVYRVKVKENGDKGSREKTVPTEVFGDDEGWEMVEHYGDEDDVVAAAVRRKVGCGSAVEKGWDVCAV</sequence>
<dbReference type="AlphaFoldDB" id="A0A6A6WVP4"/>
<dbReference type="EMBL" id="MU002277">
    <property type="protein sequence ID" value="KAF2787807.1"/>
    <property type="molecule type" value="Genomic_DNA"/>
</dbReference>
<dbReference type="Proteomes" id="UP000799757">
    <property type="component" value="Unassembled WGS sequence"/>
</dbReference>
<dbReference type="OrthoDB" id="10688322at2759"/>
<evidence type="ECO:0000256" key="1">
    <source>
        <dbReference type="SAM" id="MobiDB-lite"/>
    </source>
</evidence>
<feature type="region of interest" description="Disordered" evidence="1">
    <location>
        <begin position="37"/>
        <end position="62"/>
    </location>
</feature>
<evidence type="ECO:0000313" key="3">
    <source>
        <dbReference type="Proteomes" id="UP000799757"/>
    </source>
</evidence>
<protein>
    <submittedName>
        <fullName evidence="2">Uncharacterized protein</fullName>
    </submittedName>
</protein>
<proteinExistence type="predicted"/>
<name>A0A6A6WVP4_9PLEO</name>
<accession>A0A6A6WVP4</accession>
<organism evidence="2 3">
    <name type="scientific">Melanomma pulvis-pyrius CBS 109.77</name>
    <dbReference type="NCBI Taxonomy" id="1314802"/>
    <lineage>
        <taxon>Eukaryota</taxon>
        <taxon>Fungi</taxon>
        <taxon>Dikarya</taxon>
        <taxon>Ascomycota</taxon>
        <taxon>Pezizomycotina</taxon>
        <taxon>Dothideomycetes</taxon>
        <taxon>Pleosporomycetidae</taxon>
        <taxon>Pleosporales</taxon>
        <taxon>Melanommataceae</taxon>
        <taxon>Melanomma</taxon>
    </lineage>
</organism>
<reference evidence="2" key="1">
    <citation type="journal article" date="2020" name="Stud. Mycol.">
        <title>101 Dothideomycetes genomes: a test case for predicting lifestyles and emergence of pathogens.</title>
        <authorList>
            <person name="Haridas S."/>
            <person name="Albert R."/>
            <person name="Binder M."/>
            <person name="Bloem J."/>
            <person name="Labutti K."/>
            <person name="Salamov A."/>
            <person name="Andreopoulos B."/>
            <person name="Baker S."/>
            <person name="Barry K."/>
            <person name="Bills G."/>
            <person name="Bluhm B."/>
            <person name="Cannon C."/>
            <person name="Castanera R."/>
            <person name="Culley D."/>
            <person name="Daum C."/>
            <person name="Ezra D."/>
            <person name="Gonzalez J."/>
            <person name="Henrissat B."/>
            <person name="Kuo A."/>
            <person name="Liang C."/>
            <person name="Lipzen A."/>
            <person name="Lutzoni F."/>
            <person name="Magnuson J."/>
            <person name="Mondo S."/>
            <person name="Nolan M."/>
            <person name="Ohm R."/>
            <person name="Pangilinan J."/>
            <person name="Park H.-J."/>
            <person name="Ramirez L."/>
            <person name="Alfaro M."/>
            <person name="Sun H."/>
            <person name="Tritt A."/>
            <person name="Yoshinaga Y."/>
            <person name="Zwiers L.-H."/>
            <person name="Turgeon B."/>
            <person name="Goodwin S."/>
            <person name="Spatafora J."/>
            <person name="Crous P."/>
            <person name="Grigoriev I."/>
        </authorList>
    </citation>
    <scope>NUCLEOTIDE SEQUENCE</scope>
    <source>
        <strain evidence="2">CBS 109.77</strain>
    </source>
</reference>